<reference evidence="1 2" key="1">
    <citation type="journal article" date="2016" name="Proc. Natl. Acad. Sci. U.S.A.">
        <title>Comparative genomics of biotechnologically important yeasts.</title>
        <authorList>
            <person name="Riley R."/>
            <person name="Haridas S."/>
            <person name="Wolfe K.H."/>
            <person name="Lopes M.R."/>
            <person name="Hittinger C.T."/>
            <person name="Goeker M."/>
            <person name="Salamov A.A."/>
            <person name="Wisecaver J.H."/>
            <person name="Long T.M."/>
            <person name="Calvey C.H."/>
            <person name="Aerts A.L."/>
            <person name="Barry K.W."/>
            <person name="Choi C."/>
            <person name="Clum A."/>
            <person name="Coughlan A.Y."/>
            <person name="Deshpande S."/>
            <person name="Douglass A.P."/>
            <person name="Hanson S.J."/>
            <person name="Klenk H.-P."/>
            <person name="LaButti K.M."/>
            <person name="Lapidus A."/>
            <person name="Lindquist E.A."/>
            <person name="Lipzen A.M."/>
            <person name="Meier-Kolthoff J.P."/>
            <person name="Ohm R.A."/>
            <person name="Otillar R.P."/>
            <person name="Pangilinan J.L."/>
            <person name="Peng Y."/>
            <person name="Rokas A."/>
            <person name="Rosa C.A."/>
            <person name="Scheuner C."/>
            <person name="Sibirny A.A."/>
            <person name="Slot J.C."/>
            <person name="Stielow J.B."/>
            <person name="Sun H."/>
            <person name="Kurtzman C.P."/>
            <person name="Blackwell M."/>
            <person name="Grigoriev I.V."/>
            <person name="Jeffries T.W."/>
        </authorList>
    </citation>
    <scope>NUCLEOTIDE SEQUENCE [LARGE SCALE GENOMIC DNA]</scope>
    <source>
        <strain evidence="2">ATCC 18201 / CBS 1600 / BCRC 20928 / JCM 3617 / NBRC 0987 / NRRL Y-1542</strain>
    </source>
</reference>
<gene>
    <name evidence="1" type="ORF">CYBJADRAFT_6405</name>
</gene>
<dbReference type="GeneID" id="30992236"/>
<evidence type="ECO:0000313" key="2">
    <source>
        <dbReference type="Proteomes" id="UP000094389"/>
    </source>
</evidence>
<name>A0A1E4S999_CYBJN</name>
<evidence type="ECO:0000313" key="1">
    <source>
        <dbReference type="EMBL" id="ODV76064.1"/>
    </source>
</evidence>
<keyword evidence="2" id="KW-1185">Reference proteome</keyword>
<dbReference type="OrthoDB" id="4082971at2759"/>
<dbReference type="Proteomes" id="UP000094389">
    <property type="component" value="Unassembled WGS sequence"/>
</dbReference>
<dbReference type="AlphaFoldDB" id="A0A1E4S999"/>
<sequence length="149" mass="17490">MLRKVIQMEANQVSKEAAVRVGNDKTSFNNGEVLVSKGSGKLKVRKGQTEDEFEVQRRQFAKEGPVINTLDWLEKIEYDKIDPEVKSDRLKLENLSQNLYYKRQYARCLEVVECGLTLFKDLPRKRIQTEWSELEYLREQCTKKLEAMN</sequence>
<dbReference type="OMA" id="EYMIERC"/>
<accession>A0A1E4S999</accession>
<protein>
    <submittedName>
        <fullName evidence="1">Uncharacterized protein</fullName>
    </submittedName>
</protein>
<dbReference type="EMBL" id="KV453925">
    <property type="protein sequence ID" value="ODV76064.1"/>
    <property type="molecule type" value="Genomic_DNA"/>
</dbReference>
<organism evidence="1 2">
    <name type="scientific">Cyberlindnera jadinii (strain ATCC 18201 / CBS 1600 / BCRC 20928 / JCM 3617 / NBRC 0987 / NRRL Y-1542)</name>
    <name type="common">Torula yeast</name>
    <name type="synonym">Candida utilis</name>
    <dbReference type="NCBI Taxonomy" id="983966"/>
    <lineage>
        <taxon>Eukaryota</taxon>
        <taxon>Fungi</taxon>
        <taxon>Dikarya</taxon>
        <taxon>Ascomycota</taxon>
        <taxon>Saccharomycotina</taxon>
        <taxon>Saccharomycetes</taxon>
        <taxon>Phaffomycetales</taxon>
        <taxon>Phaffomycetaceae</taxon>
        <taxon>Cyberlindnera</taxon>
    </lineage>
</organism>
<dbReference type="RefSeq" id="XP_020073103.1">
    <property type="nucleotide sequence ID" value="XM_020217840.1"/>
</dbReference>
<proteinExistence type="predicted"/>